<dbReference type="InterPro" id="IPR046345">
    <property type="entry name" value="TraB_PrgY-like"/>
</dbReference>
<evidence type="ECO:0000313" key="3">
    <source>
        <dbReference type="Proteomes" id="UP000002315"/>
    </source>
</evidence>
<reference evidence="2 3" key="1">
    <citation type="journal article" date="2010" name="Stand. Genomic Sci.">
        <title>Complete genome sequence of Methanothermus fervidus type strain (V24S).</title>
        <authorList>
            <person name="Anderson I."/>
            <person name="Djao O.D."/>
            <person name="Misra M."/>
            <person name="Chertkov O."/>
            <person name="Nolan M."/>
            <person name="Lucas S."/>
            <person name="Lapidus A."/>
            <person name="Del Rio T.G."/>
            <person name="Tice H."/>
            <person name="Cheng J.F."/>
            <person name="Tapia R."/>
            <person name="Han C."/>
            <person name="Goodwin L."/>
            <person name="Pitluck S."/>
            <person name="Liolios K."/>
            <person name="Ivanova N."/>
            <person name="Mavromatis K."/>
            <person name="Mikhailova N."/>
            <person name="Pati A."/>
            <person name="Brambilla E."/>
            <person name="Chen A."/>
            <person name="Palaniappan K."/>
            <person name="Land M."/>
            <person name="Hauser L."/>
            <person name="Chang Y.J."/>
            <person name="Jeffries C.D."/>
            <person name="Sikorski J."/>
            <person name="Spring S."/>
            <person name="Rohde M."/>
            <person name="Eichinger K."/>
            <person name="Huber H."/>
            <person name="Wirth R."/>
            <person name="Goker M."/>
            <person name="Detter J.C."/>
            <person name="Woyke T."/>
            <person name="Bristow J."/>
            <person name="Eisen J.A."/>
            <person name="Markowitz V."/>
            <person name="Hugenholtz P."/>
            <person name="Klenk H.P."/>
            <person name="Kyrpides N.C."/>
        </authorList>
    </citation>
    <scope>NUCLEOTIDE SEQUENCE [LARGE SCALE GENOMIC DNA]</scope>
    <source>
        <strain evidence="3">ATCC 43054 / DSM 2088 / JCM 10308 / V24 S</strain>
    </source>
</reference>
<dbReference type="Proteomes" id="UP000002315">
    <property type="component" value="Chromosome"/>
</dbReference>
<name>E3GWV6_METFV</name>
<accession>E3GWV6</accession>
<organism evidence="2 3">
    <name type="scientific">Methanothermus fervidus (strain ATCC 43054 / DSM 2088 / JCM 10308 / V24 S)</name>
    <dbReference type="NCBI Taxonomy" id="523846"/>
    <lineage>
        <taxon>Archaea</taxon>
        <taxon>Methanobacteriati</taxon>
        <taxon>Methanobacteriota</taxon>
        <taxon>Methanomada group</taxon>
        <taxon>Methanobacteria</taxon>
        <taxon>Methanobacteriales</taxon>
        <taxon>Methanothermaceae</taxon>
        <taxon>Methanothermus</taxon>
    </lineage>
</organism>
<sequence>MNIKIIGTAHVSERSVEDVKNTIIEENPEVVAVELDYRRYMRLTRDENQNTSILDIIKNGLKTGSLSVIIAGVILTYLQNKAGEDIGIKPGSDMIAAIKTAEEIGAKVVLIDRDIEITLSRAMNAMSLFEKLKLIFNIFLSSFKMKDIDIEDLKKKDVLKKIMKEFKRIAPNAYKVIVDERDAYMAYRLLNIDSEKIVAVVGAGHKKGIEDYLKNPEKIPPIYKLLNTKIKDRNPINKIFLLSLLFITFLLLKILVVKGCI</sequence>
<dbReference type="AlphaFoldDB" id="E3GWV6"/>
<dbReference type="KEGG" id="mfv:Mfer_1239"/>
<dbReference type="CDD" id="cd14726">
    <property type="entry name" value="TraB_PrgY-like"/>
    <property type="match status" value="1"/>
</dbReference>
<keyword evidence="1" id="KW-1133">Transmembrane helix</keyword>
<dbReference type="NCBIfam" id="TIGR00261">
    <property type="entry name" value="traB"/>
    <property type="match status" value="1"/>
</dbReference>
<evidence type="ECO:0000313" key="2">
    <source>
        <dbReference type="EMBL" id="ADP78025.1"/>
    </source>
</evidence>
<dbReference type="InterPro" id="IPR005230">
    <property type="entry name" value="TraB_bac"/>
</dbReference>
<evidence type="ECO:0000256" key="1">
    <source>
        <dbReference type="SAM" id="Phobius"/>
    </source>
</evidence>
<dbReference type="OrthoDB" id="185689at2157"/>
<keyword evidence="1" id="KW-0472">Membrane</keyword>
<keyword evidence="1" id="KW-0812">Transmembrane</keyword>
<dbReference type="InterPro" id="IPR002816">
    <property type="entry name" value="TraB/PrgY/GumN_fam"/>
</dbReference>
<protein>
    <submittedName>
        <fullName evidence="2">TraB determinant protein</fullName>
    </submittedName>
</protein>
<dbReference type="STRING" id="523846.Mfer_1239"/>
<proteinExistence type="predicted"/>
<dbReference type="EMBL" id="CP002278">
    <property type="protein sequence ID" value="ADP78025.1"/>
    <property type="molecule type" value="Genomic_DNA"/>
</dbReference>
<dbReference type="PANTHER" id="PTHR21530">
    <property type="entry name" value="PHEROMONE SHUTDOWN PROTEIN"/>
    <property type="match status" value="1"/>
</dbReference>
<dbReference type="HOGENOM" id="CLU_066331_0_0_2"/>
<dbReference type="PANTHER" id="PTHR21530:SF7">
    <property type="entry name" value="TRAB DOMAIN-CONTAINING PROTEIN"/>
    <property type="match status" value="1"/>
</dbReference>
<feature type="transmembrane region" description="Helical" evidence="1">
    <location>
        <begin position="239"/>
        <end position="257"/>
    </location>
</feature>
<dbReference type="Pfam" id="PF01963">
    <property type="entry name" value="TraB_PrgY_gumN"/>
    <property type="match status" value="1"/>
</dbReference>
<keyword evidence="3" id="KW-1185">Reference proteome</keyword>
<gene>
    <name evidence="2" type="ordered locus">Mfer_1239</name>
</gene>